<evidence type="ECO:0000256" key="7">
    <source>
        <dbReference type="ARBA" id="ARBA00023180"/>
    </source>
</evidence>
<comment type="subcellular location">
    <subcellularLocation>
        <location evidence="2">Cell membrane</location>
        <topology evidence="2">Lipid-anchor</topology>
        <topology evidence="2">GPI-anchor</topology>
    </subcellularLocation>
</comment>
<keyword evidence="3" id="KW-1003">Cell membrane</keyword>
<feature type="region of interest" description="Disordered" evidence="9">
    <location>
        <begin position="443"/>
        <end position="490"/>
    </location>
</feature>
<dbReference type="Pfam" id="PF10659">
    <property type="entry name" value="Trypan_glycop_C"/>
    <property type="match status" value="1"/>
</dbReference>
<proteinExistence type="predicted"/>
<keyword evidence="4" id="KW-0336">GPI-anchor</keyword>
<evidence type="ECO:0000313" key="13">
    <source>
        <dbReference type="EMBL" id="APD73870.1"/>
    </source>
</evidence>
<dbReference type="AlphaFoldDB" id="A0A1J0R7Q7"/>
<evidence type="ECO:0000259" key="11">
    <source>
        <dbReference type="Pfam" id="PF10659"/>
    </source>
</evidence>
<feature type="compositionally biased region" description="Low complexity" evidence="9">
    <location>
        <begin position="453"/>
        <end position="474"/>
    </location>
</feature>
<keyword evidence="8" id="KW-0449">Lipoprotein</keyword>
<dbReference type="Pfam" id="PF13206">
    <property type="entry name" value="VSG_B"/>
    <property type="match status" value="1"/>
</dbReference>
<name>A0A1J0R7Q7_9TRYP</name>
<evidence type="ECO:0000256" key="3">
    <source>
        <dbReference type="ARBA" id="ARBA00022475"/>
    </source>
</evidence>
<dbReference type="InterPro" id="IPR019609">
    <property type="entry name" value="Variant_surf_glycoprt_trypan_C"/>
</dbReference>
<reference evidence="13" key="1">
    <citation type="submission" date="2016-08" db="EMBL/GenBank/DDBJ databases">
        <title>VSG repertoire of Trypanosoma brucei EATRO 1125.</title>
        <authorList>
            <person name="Cross G.A."/>
        </authorList>
    </citation>
    <scope>NUCLEOTIDE SEQUENCE</scope>
    <source>
        <strain evidence="13">EATRO 1125</strain>
    </source>
</reference>
<evidence type="ECO:0000256" key="4">
    <source>
        <dbReference type="ARBA" id="ARBA00022622"/>
    </source>
</evidence>
<feature type="domain" description="Trypanosome variant surface glycoprotein B-type N-terminal" evidence="12">
    <location>
        <begin position="25"/>
        <end position="380"/>
    </location>
</feature>
<evidence type="ECO:0000256" key="6">
    <source>
        <dbReference type="ARBA" id="ARBA00023136"/>
    </source>
</evidence>
<dbReference type="VEuPathDB" id="TriTrypDB:Tb427_000179400"/>
<evidence type="ECO:0000256" key="9">
    <source>
        <dbReference type="SAM" id="MobiDB-lite"/>
    </source>
</evidence>
<feature type="chain" id="PRO_5012949747" evidence="10">
    <location>
        <begin position="34"/>
        <end position="517"/>
    </location>
</feature>
<keyword evidence="7" id="KW-0325">Glycoprotein</keyword>
<evidence type="ECO:0000256" key="2">
    <source>
        <dbReference type="ARBA" id="ARBA00004609"/>
    </source>
</evidence>
<evidence type="ECO:0000256" key="5">
    <source>
        <dbReference type="ARBA" id="ARBA00022729"/>
    </source>
</evidence>
<evidence type="ECO:0000259" key="12">
    <source>
        <dbReference type="Pfam" id="PF13206"/>
    </source>
</evidence>
<dbReference type="EMBL" id="KX699914">
    <property type="protein sequence ID" value="APD73870.1"/>
    <property type="molecule type" value="Genomic_DNA"/>
</dbReference>
<evidence type="ECO:0000256" key="10">
    <source>
        <dbReference type="SAM" id="SignalP"/>
    </source>
</evidence>
<feature type="signal peptide" evidence="10">
    <location>
        <begin position="1"/>
        <end position="33"/>
    </location>
</feature>
<organism evidence="13">
    <name type="scientific">Trypanosoma brucei</name>
    <dbReference type="NCBI Taxonomy" id="5691"/>
    <lineage>
        <taxon>Eukaryota</taxon>
        <taxon>Discoba</taxon>
        <taxon>Euglenozoa</taxon>
        <taxon>Kinetoplastea</taxon>
        <taxon>Metakinetoplastina</taxon>
        <taxon>Trypanosomatida</taxon>
        <taxon>Trypanosomatidae</taxon>
        <taxon>Trypanosoma</taxon>
    </lineage>
</organism>
<dbReference type="GO" id="GO:0098552">
    <property type="term" value="C:side of membrane"/>
    <property type="evidence" value="ECO:0007669"/>
    <property type="project" value="UniProtKB-KW"/>
</dbReference>
<keyword evidence="6" id="KW-0472">Membrane</keyword>
<evidence type="ECO:0000256" key="8">
    <source>
        <dbReference type="ARBA" id="ARBA00023288"/>
    </source>
</evidence>
<accession>A0A1J0R7Q7</accession>
<protein>
    <submittedName>
        <fullName evidence="13">Variant surface glycoprotein 1125.1726</fullName>
    </submittedName>
</protein>
<feature type="compositionally biased region" description="Basic and acidic residues" evidence="9">
    <location>
        <begin position="443"/>
        <end position="452"/>
    </location>
</feature>
<dbReference type="InterPro" id="IPR025932">
    <property type="entry name" value="Trypano_VSG_B_N_dom"/>
</dbReference>
<sequence length="517" mass="53806">MTNKAAITKSKTVATALVVVVAAAFLAVDQAKGAAPTKGDNAAAFSSLCLAINSALKPKLPPPINTEADNILNFAAAVNLTTIGSEGLTDVIANHDKTHGKLKPNSIQSKTCAADKWDFCARGGRKAEELKANGDFQALRNAQISPANKLKIIATVAAIKEAADQIQSTKTAAEDKTIATELAEALYGQQQEPAEIKLATAGTNRQAACGRTSTSTPGALATGSLVGTALCLCAKDSRQTTNNACTTETKYELQKEANTDINVKSDWELLKTACDAQATETTGTPEAITAALATLTANAAAKKSSGNYVNVLGHLPGNGAGGCDGAADGTNGGACAYYGKADETGGVGRTKWAQKLATAASKLKAAYSAADEARALEQHLLQLNRTLHHITTDVVAQPAATSNNAVGAGNEARQGSGGIPCHDHNNKTAEKCKALNCDHDSKTKKCKPKPEAEATAAAETTKTAKEGTTTSTGCARHQNQPDCEADKKDDKQNCAFRKRKMVKMSQKSRRAVYQFSC</sequence>
<feature type="domain" description="Trypanosome variant surface glycoprotein C-terminal" evidence="11">
    <location>
        <begin position="421"/>
        <end position="501"/>
    </location>
</feature>
<comment type="function">
    <text evidence="1">VSG forms a coat on the surface of the parasite. The trypanosome evades the immune response of the host by expressing a series of antigenically distinct VSGs from an estimated 1000 VSG genes.</text>
</comment>
<dbReference type="GO" id="GO:0005886">
    <property type="term" value="C:plasma membrane"/>
    <property type="evidence" value="ECO:0007669"/>
    <property type="project" value="UniProtKB-SubCell"/>
</dbReference>
<evidence type="ECO:0000256" key="1">
    <source>
        <dbReference type="ARBA" id="ARBA00002523"/>
    </source>
</evidence>
<keyword evidence="5 10" id="KW-0732">Signal</keyword>